<organism evidence="2 3">
    <name type="scientific">Jimgerdemannia flammicorona</name>
    <dbReference type="NCBI Taxonomy" id="994334"/>
    <lineage>
        <taxon>Eukaryota</taxon>
        <taxon>Fungi</taxon>
        <taxon>Fungi incertae sedis</taxon>
        <taxon>Mucoromycota</taxon>
        <taxon>Mucoromycotina</taxon>
        <taxon>Endogonomycetes</taxon>
        <taxon>Endogonales</taxon>
        <taxon>Endogonaceae</taxon>
        <taxon>Jimgerdemannia</taxon>
    </lineage>
</organism>
<gene>
    <name evidence="2" type="ORF">BC936DRAFT_145781</name>
</gene>
<reference evidence="2 3" key="1">
    <citation type="journal article" date="2018" name="New Phytol.">
        <title>Phylogenomics of Endogonaceae and evolution of mycorrhizas within Mucoromycota.</title>
        <authorList>
            <person name="Chang Y."/>
            <person name="Desiro A."/>
            <person name="Na H."/>
            <person name="Sandor L."/>
            <person name="Lipzen A."/>
            <person name="Clum A."/>
            <person name="Barry K."/>
            <person name="Grigoriev I.V."/>
            <person name="Martin F.M."/>
            <person name="Stajich J.E."/>
            <person name="Smith M.E."/>
            <person name="Bonito G."/>
            <person name="Spatafora J.W."/>
        </authorList>
    </citation>
    <scope>NUCLEOTIDE SEQUENCE [LARGE SCALE GENOMIC DNA]</scope>
    <source>
        <strain evidence="2 3">GMNB39</strain>
    </source>
</reference>
<feature type="region of interest" description="Disordered" evidence="1">
    <location>
        <begin position="35"/>
        <end position="74"/>
    </location>
</feature>
<comment type="caution">
    <text evidence="2">The sequence shown here is derived from an EMBL/GenBank/DDBJ whole genome shotgun (WGS) entry which is preliminary data.</text>
</comment>
<proteinExistence type="predicted"/>
<name>A0A433D945_9FUNG</name>
<dbReference type="EMBL" id="RBNI01004575">
    <property type="protein sequence ID" value="RUP47394.1"/>
    <property type="molecule type" value="Genomic_DNA"/>
</dbReference>
<keyword evidence="3" id="KW-1185">Reference proteome</keyword>
<evidence type="ECO:0000313" key="2">
    <source>
        <dbReference type="EMBL" id="RUP47394.1"/>
    </source>
</evidence>
<feature type="compositionally biased region" description="Low complexity" evidence="1">
    <location>
        <begin position="39"/>
        <end position="60"/>
    </location>
</feature>
<evidence type="ECO:0000313" key="3">
    <source>
        <dbReference type="Proteomes" id="UP000268093"/>
    </source>
</evidence>
<evidence type="ECO:0000256" key="1">
    <source>
        <dbReference type="SAM" id="MobiDB-lite"/>
    </source>
</evidence>
<feature type="non-terminal residue" evidence="2">
    <location>
        <position position="104"/>
    </location>
</feature>
<sequence length="104" mass="11919">MKPKGILITWMLTKISRIYDHVKFSGLPEFVNSLHENNQRQQSFRQQSTSLSSTPESPTLPTTPPTPRSDVFIKDPDGTNFVDSINSFRETVNFDGLWIDMNFV</sequence>
<accession>A0A433D945</accession>
<dbReference type="AlphaFoldDB" id="A0A433D945"/>
<protein>
    <submittedName>
        <fullName evidence="2">Uncharacterized protein</fullName>
    </submittedName>
</protein>
<dbReference type="Proteomes" id="UP000268093">
    <property type="component" value="Unassembled WGS sequence"/>
</dbReference>